<keyword evidence="5" id="KW-1133">Transmembrane helix</keyword>
<feature type="region of interest" description="Disordered" evidence="4">
    <location>
        <begin position="1"/>
        <end position="95"/>
    </location>
</feature>
<evidence type="ECO:0000313" key="7">
    <source>
        <dbReference type="EMBL" id="APT68165.1"/>
    </source>
</evidence>
<keyword evidence="2" id="KW-0863">Zinc-finger</keyword>
<dbReference type="PANTHER" id="PTHR46158:SF1">
    <property type="entry name" value="RING_U-BOX SUPERFAMILY PROTEIN"/>
    <property type="match status" value="1"/>
</dbReference>
<proteinExistence type="evidence at transcript level"/>
<protein>
    <submittedName>
        <fullName evidence="7">E3 ubiquitin ligase</fullName>
    </submittedName>
</protein>
<feature type="compositionally biased region" description="Basic and acidic residues" evidence="4">
    <location>
        <begin position="1"/>
        <end position="12"/>
    </location>
</feature>
<evidence type="ECO:0000256" key="2">
    <source>
        <dbReference type="ARBA" id="ARBA00022771"/>
    </source>
</evidence>
<feature type="transmembrane region" description="Helical" evidence="5">
    <location>
        <begin position="365"/>
        <end position="384"/>
    </location>
</feature>
<name>A0A1L7B5N1_9BRYO</name>
<keyword evidence="5" id="KW-0472">Membrane</keyword>
<dbReference type="Gene3D" id="3.30.40.10">
    <property type="entry name" value="Zinc/RING finger domain, C3HC4 (zinc finger)"/>
    <property type="match status" value="1"/>
</dbReference>
<gene>
    <name evidence="7" type="primary">DSR7</name>
</gene>
<dbReference type="SMART" id="SM00744">
    <property type="entry name" value="RINGv"/>
    <property type="match status" value="1"/>
</dbReference>
<dbReference type="GO" id="GO:0008270">
    <property type="term" value="F:zinc ion binding"/>
    <property type="evidence" value="ECO:0007669"/>
    <property type="project" value="UniProtKB-KW"/>
</dbReference>
<organism evidence="7">
    <name type="scientific">Grimmia pilifera</name>
    <dbReference type="NCBI Taxonomy" id="254107"/>
    <lineage>
        <taxon>Eukaryota</taxon>
        <taxon>Viridiplantae</taxon>
        <taxon>Streptophyta</taxon>
        <taxon>Embryophyta</taxon>
        <taxon>Bryophyta</taxon>
        <taxon>Bryophytina</taxon>
        <taxon>Bryopsida</taxon>
        <taxon>Dicranidae</taxon>
        <taxon>Grimmiales</taxon>
        <taxon>Grimmiaceae</taxon>
        <taxon>Grimmia</taxon>
    </lineage>
</organism>
<feature type="compositionally biased region" description="Polar residues" evidence="4">
    <location>
        <begin position="117"/>
        <end position="131"/>
    </location>
</feature>
<reference evidence="7" key="1">
    <citation type="submission" date="2016-01" db="EMBL/GenBank/DDBJ databases">
        <title>A novel E3 ubiquitin ligase gene, GpDSR7, identified in Grimmia pilifera to involve in the tolerance of drought stress.</title>
        <authorList>
            <person name="Wang Y."/>
            <person name="Li M."/>
        </authorList>
    </citation>
    <scope>NUCLEOTIDE SEQUENCE</scope>
</reference>
<feature type="compositionally biased region" description="Low complexity" evidence="4">
    <location>
        <begin position="107"/>
        <end position="116"/>
    </location>
</feature>
<dbReference type="AlphaFoldDB" id="A0A1L7B5N1"/>
<keyword evidence="5" id="KW-0812">Transmembrane</keyword>
<dbReference type="PANTHER" id="PTHR46158">
    <property type="entry name" value="OS02G0165000 PROTEIN"/>
    <property type="match status" value="1"/>
</dbReference>
<evidence type="ECO:0000256" key="4">
    <source>
        <dbReference type="SAM" id="MobiDB-lite"/>
    </source>
</evidence>
<feature type="domain" description="RING-CH-type" evidence="6">
    <location>
        <begin position="213"/>
        <end position="276"/>
    </location>
</feature>
<feature type="transmembrane region" description="Helical" evidence="5">
    <location>
        <begin position="337"/>
        <end position="358"/>
    </location>
</feature>
<evidence type="ECO:0000259" key="6">
    <source>
        <dbReference type="PROSITE" id="PS51292"/>
    </source>
</evidence>
<feature type="region of interest" description="Disordered" evidence="4">
    <location>
        <begin position="107"/>
        <end position="137"/>
    </location>
</feature>
<dbReference type="EMBL" id="KU577532">
    <property type="protein sequence ID" value="APT68165.1"/>
    <property type="molecule type" value="mRNA"/>
</dbReference>
<keyword evidence="7" id="KW-0436">Ligase</keyword>
<dbReference type="InterPro" id="IPR011016">
    <property type="entry name" value="Znf_RING-CH"/>
</dbReference>
<dbReference type="GO" id="GO:0016874">
    <property type="term" value="F:ligase activity"/>
    <property type="evidence" value="ECO:0007669"/>
    <property type="project" value="UniProtKB-KW"/>
</dbReference>
<dbReference type="CDD" id="cd16495">
    <property type="entry name" value="RING_CH-C4HC3_MARCH"/>
    <property type="match status" value="1"/>
</dbReference>
<dbReference type="PROSITE" id="PS51292">
    <property type="entry name" value="ZF_RING_CH"/>
    <property type="match status" value="1"/>
</dbReference>
<feature type="transmembrane region" description="Helical" evidence="5">
    <location>
        <begin position="396"/>
        <end position="417"/>
    </location>
</feature>
<evidence type="ECO:0000256" key="3">
    <source>
        <dbReference type="ARBA" id="ARBA00022833"/>
    </source>
</evidence>
<dbReference type="SUPFAM" id="SSF57850">
    <property type="entry name" value="RING/U-box"/>
    <property type="match status" value="1"/>
</dbReference>
<dbReference type="InterPro" id="IPR013083">
    <property type="entry name" value="Znf_RING/FYVE/PHD"/>
</dbReference>
<keyword evidence="3" id="KW-0862">Zinc</keyword>
<dbReference type="Pfam" id="PF12906">
    <property type="entry name" value="RINGv"/>
    <property type="match status" value="1"/>
</dbReference>
<sequence>MEPRNHEEKLDEAWVDDAASTSKESMLSKVHDSSPTQTELLSSDRTHSGKVINSTRGVVPRPSFKSKRSTSTLDKNGGTFPGVMMGPAIPLSDKRTASMPVTPFLESSLGSPGPSSIHQVSSNATVASESGSGEMKNIARSSSVPLNKIPLPPPRKLAGLSSGATVLLKSITPRTTVGTSGDDNTATKVSESITIQTDAEKGEKEHVNDGDEEIPEEEAVCRICFEELSEKHGETFKMECSCRGEMALAHKDCALKWFSIKGNRTCDICGLEVCNLPMTVVRQGNQPTAATGPANPLLETHTRWFSVWQDVPVLVMLSMLVYFCFLEQLLVGQMGSGALAISLPFSCVLGLLAAITASNLVEKQYVWLYATCQLALVICFAHIFYDVVHVESVLSILLSAFVGFGTAMVTSTLIIEYNNWKRRTAARAQREREAATSAQTLELNSGGQPAADPQQDHVVLQMEGGGLASLWLQLGDSRQAQSNPQAH</sequence>
<evidence type="ECO:0000256" key="5">
    <source>
        <dbReference type="SAM" id="Phobius"/>
    </source>
</evidence>
<accession>A0A1L7B5N1</accession>
<keyword evidence="1" id="KW-0479">Metal-binding</keyword>
<evidence type="ECO:0000256" key="1">
    <source>
        <dbReference type="ARBA" id="ARBA00022723"/>
    </source>
</evidence>